<sequence>MQASNLLLPGPSLEYWWWIWNGAPMQGHPTGKNNPCRPTPVNLFQPSPTKPWPRTNQVIGRMMDSFRSGETGDDIEADNELEDFDTSYECPSASSSSSDESATSTSTLVNPNKRRPVPCTPPPSKRAGTSLPRSRRSLSTDISIELIPPASHFSSDRSFFLESPFHHTSNAYPYPAYPPDPIPTEPPFVIPDTGVWNRVNPNHKHPANNVQLVGLPLTSSTSSLQREGSARPTEFVPSPERLPVIRRTRRPAVSNVPDAPGVQMLQPPPSHPEKFWGTECPTERAGSESRVSTPTPAFSTLPLRARSGVSMSVSGFASSRTQYLEVPPRNLPCFRTAPPEEEEMPSRSAYDEDDGESSLAVPATISAPVSRLPTAPPEHTHIPLDRSFEVRFALASRDIIKMLLREFLGSLRTLRGFMNATLYGFIPLFCTVLAAQLAASWVKENWLS</sequence>
<feature type="region of interest" description="Disordered" evidence="1">
    <location>
        <begin position="335"/>
        <end position="355"/>
    </location>
</feature>
<evidence type="ECO:0000313" key="3">
    <source>
        <dbReference type="EMBL" id="KAF5321997.1"/>
    </source>
</evidence>
<accession>A0A8H5BH08</accession>
<reference evidence="3 4" key="1">
    <citation type="journal article" date="2020" name="ISME J.">
        <title>Uncovering the hidden diversity of litter-decomposition mechanisms in mushroom-forming fungi.</title>
        <authorList>
            <person name="Floudas D."/>
            <person name="Bentzer J."/>
            <person name="Ahren D."/>
            <person name="Johansson T."/>
            <person name="Persson P."/>
            <person name="Tunlid A."/>
        </authorList>
    </citation>
    <scope>NUCLEOTIDE SEQUENCE [LARGE SCALE GENOMIC DNA]</scope>
    <source>
        <strain evidence="3 4">CBS 101986</strain>
    </source>
</reference>
<keyword evidence="2" id="KW-0812">Transmembrane</keyword>
<feature type="transmembrane region" description="Helical" evidence="2">
    <location>
        <begin position="420"/>
        <end position="442"/>
    </location>
</feature>
<keyword evidence="2" id="KW-1133">Transmembrane helix</keyword>
<keyword evidence="4" id="KW-1185">Reference proteome</keyword>
<feature type="region of interest" description="Disordered" evidence="1">
    <location>
        <begin position="279"/>
        <end position="299"/>
    </location>
</feature>
<keyword evidence="2" id="KW-0472">Membrane</keyword>
<dbReference type="EMBL" id="JAACJJ010000028">
    <property type="protein sequence ID" value="KAF5321997.1"/>
    <property type="molecule type" value="Genomic_DNA"/>
</dbReference>
<dbReference type="Proteomes" id="UP000567179">
    <property type="component" value="Unassembled WGS sequence"/>
</dbReference>
<feature type="compositionally biased region" description="Polar residues" evidence="1">
    <location>
        <begin position="289"/>
        <end position="298"/>
    </location>
</feature>
<name>A0A8H5BH08_9AGAR</name>
<evidence type="ECO:0000256" key="1">
    <source>
        <dbReference type="SAM" id="MobiDB-lite"/>
    </source>
</evidence>
<protein>
    <submittedName>
        <fullName evidence="3">Uncharacterized protein</fullName>
    </submittedName>
</protein>
<gene>
    <name evidence="3" type="ORF">D9619_000562</name>
</gene>
<evidence type="ECO:0000313" key="4">
    <source>
        <dbReference type="Proteomes" id="UP000567179"/>
    </source>
</evidence>
<proteinExistence type="predicted"/>
<evidence type="ECO:0000256" key="2">
    <source>
        <dbReference type="SAM" id="Phobius"/>
    </source>
</evidence>
<comment type="caution">
    <text evidence="3">The sequence shown here is derived from an EMBL/GenBank/DDBJ whole genome shotgun (WGS) entry which is preliminary data.</text>
</comment>
<feature type="region of interest" description="Disordered" evidence="1">
    <location>
        <begin position="86"/>
        <end position="137"/>
    </location>
</feature>
<organism evidence="3 4">
    <name type="scientific">Psilocybe cf. subviscida</name>
    <dbReference type="NCBI Taxonomy" id="2480587"/>
    <lineage>
        <taxon>Eukaryota</taxon>
        <taxon>Fungi</taxon>
        <taxon>Dikarya</taxon>
        <taxon>Basidiomycota</taxon>
        <taxon>Agaricomycotina</taxon>
        <taxon>Agaricomycetes</taxon>
        <taxon>Agaricomycetidae</taxon>
        <taxon>Agaricales</taxon>
        <taxon>Agaricineae</taxon>
        <taxon>Strophariaceae</taxon>
        <taxon>Psilocybe</taxon>
    </lineage>
</organism>
<dbReference type="AlphaFoldDB" id="A0A8H5BH08"/>
<feature type="compositionally biased region" description="Low complexity" evidence="1">
    <location>
        <begin position="92"/>
        <end position="107"/>
    </location>
</feature>